<keyword evidence="2" id="KW-1185">Reference proteome</keyword>
<evidence type="ECO:0000313" key="2">
    <source>
        <dbReference type="Proteomes" id="UP001203058"/>
    </source>
</evidence>
<sequence length="66" mass="7636">MPYYRLYFMDELSGHVTTFVEVFANEDGQASQAAEAHRGHLAMELWCGDRKVQRWPPDFQQSRSGS</sequence>
<evidence type="ECO:0000313" key="1">
    <source>
        <dbReference type="EMBL" id="MCH8615616.1"/>
    </source>
</evidence>
<accession>A0ABS9VKW5</accession>
<protein>
    <submittedName>
        <fullName evidence="1">Uncharacterized protein</fullName>
    </submittedName>
</protein>
<comment type="caution">
    <text evidence="1">The sequence shown here is derived from an EMBL/GenBank/DDBJ whole genome shotgun (WGS) entry which is preliminary data.</text>
</comment>
<proteinExistence type="predicted"/>
<organism evidence="1 2">
    <name type="scientific">Sphingomonas telluris</name>
    <dbReference type="NCBI Taxonomy" id="2907998"/>
    <lineage>
        <taxon>Bacteria</taxon>
        <taxon>Pseudomonadati</taxon>
        <taxon>Pseudomonadota</taxon>
        <taxon>Alphaproteobacteria</taxon>
        <taxon>Sphingomonadales</taxon>
        <taxon>Sphingomonadaceae</taxon>
        <taxon>Sphingomonas</taxon>
    </lineage>
</organism>
<dbReference type="EMBL" id="JAKZHW010000001">
    <property type="protein sequence ID" value="MCH8615616.1"/>
    <property type="molecule type" value="Genomic_DNA"/>
</dbReference>
<gene>
    <name evidence="1" type="ORF">LZ016_05820</name>
</gene>
<dbReference type="RefSeq" id="WP_241446427.1">
    <property type="nucleotide sequence ID" value="NZ_JAKZHW010000001.1"/>
</dbReference>
<reference evidence="1 2" key="1">
    <citation type="submission" date="2022-03" db="EMBL/GenBank/DDBJ databases">
        <authorList>
            <person name="Jo J.-H."/>
            <person name="Im W.-T."/>
        </authorList>
    </citation>
    <scope>NUCLEOTIDE SEQUENCE [LARGE SCALE GENOMIC DNA]</scope>
    <source>
        <strain evidence="1 2">SM33</strain>
    </source>
</reference>
<name>A0ABS9VKW5_9SPHN</name>
<dbReference type="Proteomes" id="UP001203058">
    <property type="component" value="Unassembled WGS sequence"/>
</dbReference>